<organism evidence="9 10">
    <name type="scientific">Faecousia intestinalis</name>
    <dbReference type="NCBI Taxonomy" id="3133167"/>
    <lineage>
        <taxon>Bacteria</taxon>
        <taxon>Bacillati</taxon>
        <taxon>Bacillota</taxon>
        <taxon>Clostridia</taxon>
        <taxon>Eubacteriales</taxon>
        <taxon>Oscillospiraceae</taxon>
        <taxon>Faecousia</taxon>
    </lineage>
</organism>
<dbReference type="SUPFAM" id="SSF55205">
    <property type="entry name" value="EPT/RTPC-like"/>
    <property type="match status" value="1"/>
</dbReference>
<proteinExistence type="inferred from homology"/>
<evidence type="ECO:0000313" key="9">
    <source>
        <dbReference type="EMBL" id="MEQ2512243.1"/>
    </source>
</evidence>
<feature type="binding site" evidence="7">
    <location>
        <position position="25"/>
    </location>
    <ligand>
        <name>3-phosphoshikimate</name>
        <dbReference type="ChEBI" id="CHEBI:145989"/>
    </ligand>
</feature>
<feature type="binding site" evidence="7">
    <location>
        <position position="186"/>
    </location>
    <ligand>
        <name>3-phosphoshikimate</name>
        <dbReference type="ChEBI" id="CHEBI:145989"/>
    </ligand>
</feature>
<dbReference type="Gene3D" id="3.65.10.10">
    <property type="entry name" value="Enolpyruvate transferase domain"/>
    <property type="match status" value="2"/>
</dbReference>
<feature type="binding site" evidence="7">
    <location>
        <position position="116"/>
    </location>
    <ligand>
        <name>phosphoenolpyruvate</name>
        <dbReference type="ChEBI" id="CHEBI:58702"/>
    </ligand>
</feature>
<feature type="binding site" evidence="7">
    <location>
        <position position="159"/>
    </location>
    <ligand>
        <name>3-phosphoshikimate</name>
        <dbReference type="ChEBI" id="CHEBI:145989"/>
    </ligand>
</feature>
<keyword evidence="3 7" id="KW-0028">Amino-acid biosynthesis</keyword>
<dbReference type="EC" id="2.5.1.19" evidence="7"/>
<evidence type="ECO:0000256" key="5">
    <source>
        <dbReference type="ARBA" id="ARBA00023141"/>
    </source>
</evidence>
<protein>
    <recommendedName>
        <fullName evidence="7">3-phosphoshikimate 1-carboxyvinyltransferase</fullName>
        <ecNumber evidence="7">2.5.1.19</ecNumber>
    </recommendedName>
    <alternativeName>
        <fullName evidence="7">5-enolpyruvylshikimate-3-phosphate synthase</fullName>
        <shortName evidence="7">EPSP synthase</shortName>
        <shortName evidence="7">EPSPS</shortName>
    </alternativeName>
</protein>
<keyword evidence="7" id="KW-0963">Cytoplasm</keyword>
<reference evidence="9 10" key="1">
    <citation type="submission" date="2024-03" db="EMBL/GenBank/DDBJ databases">
        <title>Human intestinal bacterial collection.</title>
        <authorList>
            <person name="Pauvert C."/>
            <person name="Hitch T.C.A."/>
            <person name="Clavel T."/>
        </authorList>
    </citation>
    <scope>NUCLEOTIDE SEQUENCE [LARGE SCALE GENOMIC DNA]</scope>
    <source>
        <strain evidence="9 10">CLA-AA-H192</strain>
    </source>
</reference>
<feature type="binding site" evidence="7">
    <location>
        <position position="160"/>
    </location>
    <ligand>
        <name>phosphoenolpyruvate</name>
        <dbReference type="ChEBI" id="CHEBI:58702"/>
    </ligand>
</feature>
<feature type="binding site" evidence="7">
    <location>
        <position position="158"/>
    </location>
    <ligand>
        <name>3-phosphoshikimate</name>
        <dbReference type="ChEBI" id="CHEBI:145989"/>
    </ligand>
</feature>
<comment type="subcellular location">
    <subcellularLocation>
        <location evidence="7">Cytoplasm</location>
    </subcellularLocation>
</comment>
<feature type="binding site" evidence="7">
    <location>
        <position position="300"/>
    </location>
    <ligand>
        <name>3-phosphoshikimate</name>
        <dbReference type="ChEBI" id="CHEBI:145989"/>
    </ligand>
</feature>
<feature type="binding site" evidence="7">
    <location>
        <position position="331"/>
    </location>
    <ligand>
        <name>phosphoenolpyruvate</name>
        <dbReference type="ChEBI" id="CHEBI:58702"/>
    </ligand>
</feature>
<feature type="binding site" evidence="7">
    <location>
        <position position="396"/>
    </location>
    <ligand>
        <name>phosphoenolpyruvate</name>
        <dbReference type="ChEBI" id="CHEBI:58702"/>
    </ligand>
</feature>
<dbReference type="InterPro" id="IPR036968">
    <property type="entry name" value="Enolpyruvate_Tfrase_sf"/>
</dbReference>
<comment type="caution">
    <text evidence="7">Lacks conserved residue(s) required for the propagation of feature annotation.</text>
</comment>
<comment type="function">
    <text evidence="7">Catalyzes the transfer of the enolpyruvyl moiety of phosphoenolpyruvate (PEP) to the 5-hydroxyl of shikimate-3-phosphate (S3P) to produce enolpyruvyl shikimate-3-phosphate and inorganic phosphate.</text>
</comment>
<dbReference type="GO" id="GO:0003866">
    <property type="term" value="F:3-phosphoshikimate 1-carboxyvinyltransferase activity"/>
    <property type="evidence" value="ECO:0007669"/>
    <property type="project" value="UniProtKB-EC"/>
</dbReference>
<dbReference type="InterPro" id="IPR006264">
    <property type="entry name" value="EPSP_synthase"/>
</dbReference>
<dbReference type="PIRSF" id="PIRSF000505">
    <property type="entry name" value="EPSPS"/>
    <property type="match status" value="1"/>
</dbReference>
<keyword evidence="4 7" id="KW-0808">Transferase</keyword>
<accession>A0ABV1G9Y8</accession>
<evidence type="ECO:0000256" key="3">
    <source>
        <dbReference type="ARBA" id="ARBA00022605"/>
    </source>
</evidence>
<dbReference type="NCBIfam" id="TIGR01356">
    <property type="entry name" value="aroA"/>
    <property type="match status" value="1"/>
</dbReference>
<gene>
    <name evidence="7 9" type="primary">aroA</name>
    <name evidence="9" type="ORF">WMO66_13500</name>
</gene>
<name>A0ABV1G9Y8_9FIRM</name>
<keyword evidence="5 7" id="KW-0057">Aromatic amino acid biosynthesis</keyword>
<comment type="catalytic activity">
    <reaction evidence="6">
        <text>3-phosphoshikimate + phosphoenolpyruvate = 5-O-(1-carboxyvinyl)-3-phosphoshikimate + phosphate</text>
        <dbReference type="Rhea" id="RHEA:21256"/>
        <dbReference type="ChEBI" id="CHEBI:43474"/>
        <dbReference type="ChEBI" id="CHEBI:57701"/>
        <dbReference type="ChEBI" id="CHEBI:58702"/>
        <dbReference type="ChEBI" id="CHEBI:145989"/>
        <dbReference type="EC" id="2.5.1.19"/>
    </reaction>
    <physiologicalReaction direction="left-to-right" evidence="6">
        <dbReference type="Rhea" id="RHEA:21257"/>
    </physiologicalReaction>
</comment>
<dbReference type="Pfam" id="PF00275">
    <property type="entry name" value="EPSP_synthase"/>
    <property type="match status" value="1"/>
</dbReference>
<dbReference type="HAMAP" id="MF_00210">
    <property type="entry name" value="EPSP_synth"/>
    <property type="match status" value="1"/>
</dbReference>
<feature type="binding site" evidence="7">
    <location>
        <position position="372"/>
    </location>
    <ligand>
        <name>phosphoenolpyruvate</name>
        <dbReference type="ChEBI" id="CHEBI:58702"/>
    </ligand>
</feature>
<evidence type="ECO:0000256" key="6">
    <source>
        <dbReference type="ARBA" id="ARBA00044633"/>
    </source>
</evidence>
<dbReference type="RefSeq" id="WP_349136928.1">
    <property type="nucleotide sequence ID" value="NZ_JBBMFF010000269.1"/>
</dbReference>
<dbReference type="EMBL" id="JBBMFF010000269">
    <property type="protein sequence ID" value="MEQ2512243.1"/>
    <property type="molecule type" value="Genomic_DNA"/>
</dbReference>
<dbReference type="PROSITE" id="PS00885">
    <property type="entry name" value="EPSP_SYNTHASE_2"/>
    <property type="match status" value="1"/>
</dbReference>
<dbReference type="InterPro" id="IPR013792">
    <property type="entry name" value="RNA3'P_cycl/enolpyr_Trfase_a/b"/>
</dbReference>
<feature type="domain" description="Enolpyruvate transferase" evidence="8">
    <location>
        <begin position="8"/>
        <end position="405"/>
    </location>
</feature>
<feature type="active site" description="Proton acceptor" evidence="7">
    <location>
        <position position="300"/>
    </location>
</feature>
<dbReference type="InterPro" id="IPR023193">
    <property type="entry name" value="EPSP_synthase_CS"/>
</dbReference>
<feature type="binding site" evidence="7">
    <location>
        <position position="160"/>
    </location>
    <ligand>
        <name>3-phosphoshikimate</name>
        <dbReference type="ChEBI" id="CHEBI:145989"/>
    </ligand>
</feature>
<feature type="binding site" evidence="7">
    <location>
        <position position="21"/>
    </location>
    <ligand>
        <name>3-phosphoshikimate</name>
        <dbReference type="ChEBI" id="CHEBI:145989"/>
    </ligand>
</feature>
<keyword evidence="10" id="KW-1185">Reference proteome</keyword>
<feature type="binding site" evidence="7">
    <location>
        <position position="327"/>
    </location>
    <ligand>
        <name>3-phosphoshikimate</name>
        <dbReference type="ChEBI" id="CHEBI:145989"/>
    </ligand>
</feature>
<sequence>MELFLPHGPLGGRVASIASKSQLQRLLLCAALADRETVVHGASDAADVQAMCRCLRALGARVTADGKTLRVQPVTEQAHGAADCGESGATLRFLLPVAAALGRETTFRLHGRLPQRPLGPLWEALEAHGVRLSRPAPGELLCAGRLESGHFLLPGDVSSQFFSGLLFALPLLSGPSELRAATPPESAGYIAMTLAALRRFGIAAEPLPDGWAVPGGQRYRSPGAVRAEGDWSNAAFWLAAGALSRPVTVTGLQAESGQGDRVILEDLRRFGAEVEQNADAVTVRPAPLHGCSLDVRSTPDLAPPLALLAACAAGTTRITGAARLRYKESDRLASIAAALRALGADVRDLPDGLEIAGGRLTGGTVDACGDHRIAMLAAIASARCDVRLRGAECVEKSDPHFWQTLAGLRSGTEESR</sequence>
<evidence type="ECO:0000313" key="10">
    <source>
        <dbReference type="Proteomes" id="UP001491552"/>
    </source>
</evidence>
<feature type="binding site" evidence="7">
    <location>
        <position position="20"/>
    </location>
    <ligand>
        <name>3-phosphoshikimate</name>
        <dbReference type="ChEBI" id="CHEBI:145989"/>
    </ligand>
</feature>
<evidence type="ECO:0000256" key="7">
    <source>
        <dbReference type="HAMAP-Rule" id="MF_00210"/>
    </source>
</evidence>
<evidence type="ECO:0000256" key="4">
    <source>
        <dbReference type="ARBA" id="ARBA00022679"/>
    </source>
</evidence>
<feature type="binding site" evidence="7">
    <location>
        <position position="20"/>
    </location>
    <ligand>
        <name>phosphoenolpyruvate</name>
        <dbReference type="ChEBI" id="CHEBI:58702"/>
    </ligand>
</feature>
<comment type="similarity">
    <text evidence="2 7">Belongs to the EPSP synthase family.</text>
</comment>
<evidence type="ECO:0000256" key="2">
    <source>
        <dbReference type="ARBA" id="ARBA00009948"/>
    </source>
</evidence>
<comment type="caution">
    <text evidence="9">The sequence shown here is derived from an EMBL/GenBank/DDBJ whole genome shotgun (WGS) entry which is preliminary data.</text>
</comment>
<evidence type="ECO:0000256" key="1">
    <source>
        <dbReference type="ARBA" id="ARBA00004811"/>
    </source>
</evidence>
<dbReference type="InterPro" id="IPR001986">
    <property type="entry name" value="Enolpyruvate_Tfrase_dom"/>
</dbReference>
<comment type="pathway">
    <text evidence="1 7">Metabolic intermediate biosynthesis; chorismate biosynthesis; chorismate from D-erythrose 4-phosphate and phosphoenolpyruvate: step 6/7.</text>
</comment>
<dbReference type="PANTHER" id="PTHR21090">
    <property type="entry name" value="AROM/DEHYDROQUINATE SYNTHASE"/>
    <property type="match status" value="1"/>
</dbReference>
<dbReference type="PANTHER" id="PTHR21090:SF5">
    <property type="entry name" value="PENTAFUNCTIONAL AROM POLYPEPTIDE"/>
    <property type="match status" value="1"/>
</dbReference>
<evidence type="ECO:0000259" key="8">
    <source>
        <dbReference type="Pfam" id="PF00275"/>
    </source>
</evidence>
<comment type="subunit">
    <text evidence="7">Monomer.</text>
</comment>
<dbReference type="CDD" id="cd01556">
    <property type="entry name" value="EPSP_synthase"/>
    <property type="match status" value="1"/>
</dbReference>
<feature type="binding site" evidence="7">
    <location>
        <position position="88"/>
    </location>
    <ligand>
        <name>phosphoenolpyruvate</name>
        <dbReference type="ChEBI" id="CHEBI:58702"/>
    </ligand>
</feature>
<dbReference type="Proteomes" id="UP001491552">
    <property type="component" value="Unassembled WGS sequence"/>
</dbReference>